<evidence type="ECO:0000256" key="2">
    <source>
        <dbReference type="ARBA" id="ARBA00022679"/>
    </source>
</evidence>
<dbReference type="PATRIC" id="fig|230361.4.peg.2052"/>
<dbReference type="OrthoDB" id="46222at2157"/>
<dbReference type="PANTHER" id="PTHR22916:SF51">
    <property type="entry name" value="GLYCOSYLTRANSFERASE EPSH-RELATED"/>
    <property type="match status" value="1"/>
</dbReference>
<proteinExistence type="predicted"/>
<evidence type="ECO:0000313" key="5">
    <source>
        <dbReference type="Proteomes" id="UP000067738"/>
    </source>
</evidence>
<accession>A0A0U3EDP7</accession>
<dbReference type="PANTHER" id="PTHR22916">
    <property type="entry name" value="GLYCOSYLTRANSFERASE"/>
    <property type="match status" value="1"/>
</dbReference>
<feature type="domain" description="Glycosyltransferase 2-like" evidence="3">
    <location>
        <begin position="7"/>
        <end position="136"/>
    </location>
</feature>
<gene>
    <name evidence="4" type="ORF">sm9_1985</name>
</gene>
<reference evidence="4 5" key="1">
    <citation type="submission" date="2015-04" db="EMBL/GenBank/DDBJ databases">
        <title>The complete genome sequence of the rumen methanogen Methanobrevibacter millerae SM9.</title>
        <authorList>
            <person name="Leahy S.C."/>
            <person name="Kelly W.J."/>
            <person name="Pacheco D.M."/>
            <person name="Li D."/>
            <person name="Altermann E."/>
            <person name="Attwood G.T."/>
        </authorList>
    </citation>
    <scope>NUCLEOTIDE SEQUENCE [LARGE SCALE GENOMIC DNA]</scope>
    <source>
        <strain evidence="4 5">SM9</strain>
    </source>
</reference>
<dbReference type="GO" id="GO:0016757">
    <property type="term" value="F:glycosyltransferase activity"/>
    <property type="evidence" value="ECO:0007669"/>
    <property type="project" value="UniProtKB-KW"/>
</dbReference>
<keyword evidence="5" id="KW-1185">Reference proteome</keyword>
<evidence type="ECO:0000256" key="1">
    <source>
        <dbReference type="ARBA" id="ARBA00022676"/>
    </source>
</evidence>
<feature type="domain" description="Glycosyltransferase 2-like" evidence="3">
    <location>
        <begin position="297"/>
        <end position="426"/>
    </location>
</feature>
<keyword evidence="2 4" id="KW-0808">Transferase</keyword>
<evidence type="ECO:0000259" key="3">
    <source>
        <dbReference type="Pfam" id="PF00535"/>
    </source>
</evidence>
<dbReference type="Gene3D" id="3.90.550.10">
    <property type="entry name" value="Spore Coat Polysaccharide Biosynthesis Protein SpsA, Chain A"/>
    <property type="match status" value="2"/>
</dbReference>
<keyword evidence="1" id="KW-0328">Glycosyltransferase</keyword>
<dbReference type="GeneID" id="26736939"/>
<name>A0A0U3EDP7_9EURY</name>
<dbReference type="RefSeq" id="WP_058739965.1">
    <property type="nucleotide sequence ID" value="NZ_CP011266.1"/>
</dbReference>
<dbReference type="InterPro" id="IPR001173">
    <property type="entry name" value="Glyco_trans_2-like"/>
</dbReference>
<dbReference type="KEGG" id="mmil:sm9_1985"/>
<organism evidence="4 5">
    <name type="scientific">Methanobrevibacter millerae</name>
    <dbReference type="NCBI Taxonomy" id="230361"/>
    <lineage>
        <taxon>Archaea</taxon>
        <taxon>Methanobacteriati</taxon>
        <taxon>Methanobacteriota</taxon>
        <taxon>Methanomada group</taxon>
        <taxon>Methanobacteria</taxon>
        <taxon>Methanobacteriales</taxon>
        <taxon>Methanobacteriaceae</taxon>
        <taxon>Methanobrevibacter</taxon>
    </lineage>
</organism>
<protein>
    <submittedName>
        <fullName evidence="4">Glycosyl transferase GT2 family</fullName>
    </submittedName>
</protein>
<dbReference type="AlphaFoldDB" id="A0A0U3EDP7"/>
<dbReference type="Pfam" id="PF00535">
    <property type="entry name" value="Glycos_transf_2"/>
    <property type="match status" value="2"/>
</dbReference>
<dbReference type="InterPro" id="IPR029044">
    <property type="entry name" value="Nucleotide-diphossugar_trans"/>
</dbReference>
<dbReference type="EMBL" id="CP011266">
    <property type="protein sequence ID" value="ALT69745.1"/>
    <property type="molecule type" value="Genomic_DNA"/>
</dbReference>
<dbReference type="Proteomes" id="UP000067738">
    <property type="component" value="Chromosome"/>
</dbReference>
<sequence length="732" mass="85715">MNQIKISVIMPVYNDEKVIRESLDSVFNQTLTDLEVICINDGSTDNSLKILKNYKSKYGEKIKIFNQENQGSGIARNNAMIHTNGEYIAFLDSDDMFIDKTALEQMYDVAIKDDTSMISANLKVIDLNGELIINKNLRRFSKHEILKPEDYGIPYSFYKNIFKREFIIDNNFKFPDLLRGQDPVFFAEILSKLDNFSTVPVDFYALRSAGNNFGKINTHRKKHDYIEHFKLVFEILQNSGFDNLSNQYKNQLFYYLKSPENSSEDKNEIKNIVHDVFKDDELIINACDSFFNKIKVSLIIPVYNAEEFLDESINSLLNQTLKDIELVCVNDGSKDNSLKMLEDFAKNDDRIKIINQENQGCGAARNKALDNAKGDYIYFFDPDDYLTPNALEKLYDNAISNNSDFVIFKIASFRDGEPINYDEPGFEFEKIFNDVDFDNFTFNYRAIKRHVLLSSFAPWTKFYKKEFLDKYNDFRFHTNVAFDDVPFHVQSMIRAERISYVPEFFYHYRLSNPNSVNNTASNAPDIFKIIDYVENFLENEGCFDEFREDFSIFKITQLSMYISSSHSEDYFKMVKLAIEDMNFLNTDAYVGIIKRNNALKRFNAIMNSNSIMEYKLNLSNDSVDLGFLENNIYLKEIDRIQNEISNLALFSKDLEKNFEKIDNNINLNKELYNSVKILAKKDNNLNVSFKYNQFNSSNESNKIMVLEDRNKYLLKKYNELLNKRFFNNIFKK</sequence>
<evidence type="ECO:0000313" key="4">
    <source>
        <dbReference type="EMBL" id="ALT69745.1"/>
    </source>
</evidence>
<dbReference type="CDD" id="cd00761">
    <property type="entry name" value="Glyco_tranf_GTA_type"/>
    <property type="match status" value="2"/>
</dbReference>
<dbReference type="SUPFAM" id="SSF53448">
    <property type="entry name" value="Nucleotide-diphospho-sugar transferases"/>
    <property type="match status" value="2"/>
</dbReference>